<feature type="signal peptide" evidence="1">
    <location>
        <begin position="1"/>
        <end position="24"/>
    </location>
</feature>
<sequence length="727" mass="79200">MFGRKALSLFVVLTLVVSVFPYQAAKAADPTISVKLVNYIGNKTSIPFYTVGDFVIPDGSANERLDGSDRFDVAVNVSKEGWTSTAGTVIIANYLAFADALAAAPLAYKENAPILLTHPNNLTDATREEIKRLNPERVILIGGTASISTNVGNQVKQLVGNVDRIGGGDRFEVAYNISKDLGTSSKAVIANGLKFPDALAIAPYAAKEGYPILLTLDNRLPTATKSALSGKNETLVIGGEGSVGQSVYDQLPGRKRIGGADRYEVATNIVRELNLPAEKAFLATGLTFADALTGSVLAAKQEAPLLLSRPERLPQATLGLITDKSIPNFSVLGGTASISSEVMSTLPSGIPIEQNKVYYVKSADQNLVLYKGGERVKALGASFTVKPDRYTSNSRMMLNNSRTYIGDMEFTLENGYVRPINRDIPFEDYLKGVVPNEMPASWSLEALKAQTVAARTYSFDDIGKVVKDDQSYQVYSGFGSWHSKTNQAVNETTGKVLRYNGKLIGAFYSSSNGGLTESNANVWGGTPLPYLPQQKDPYDPKIQFDLTVNKTQIDLNELQKLHPEHDALQNPGHWWWSVSEKDSSVSYSIKSWIKRNGYADQDIKIVGFSEFTLGTGTRAKSTNIVVEFFVRNPDTGEFVMNEQKQLKKLSKTISNTTIMRSAFGAGNIKSSLIDSFTYDSTIDSYKIIGRGYGHGIGMSQHGAQEMAESGKKYQEILSHYYPGTDLN</sequence>
<comment type="caution">
    <text evidence="3">The sequence shown here is derived from an EMBL/GenBank/DDBJ whole genome shotgun (WGS) entry which is preliminary data.</text>
</comment>
<dbReference type="PANTHER" id="PTHR30032:SF4">
    <property type="entry name" value="AMIDASE ENHANCER"/>
    <property type="match status" value="1"/>
</dbReference>
<protein>
    <submittedName>
        <fullName evidence="3">SpoIID/LytB domain-containing protein</fullName>
    </submittedName>
</protein>
<keyword evidence="4" id="KW-1185">Reference proteome</keyword>
<dbReference type="GO" id="GO:0030435">
    <property type="term" value="P:sporulation resulting in formation of a cellular spore"/>
    <property type="evidence" value="ECO:0007669"/>
    <property type="project" value="InterPro"/>
</dbReference>
<dbReference type="Pfam" id="PF04122">
    <property type="entry name" value="CW_binding_2"/>
    <property type="match status" value="3"/>
</dbReference>
<dbReference type="AlphaFoldDB" id="A0A5R9F4N5"/>
<name>A0A5R9F4N5_9BACL</name>
<evidence type="ECO:0000256" key="1">
    <source>
        <dbReference type="SAM" id="SignalP"/>
    </source>
</evidence>
<feature type="chain" id="PRO_5038731739" evidence="1">
    <location>
        <begin position="25"/>
        <end position="727"/>
    </location>
</feature>
<accession>A0A5R9F4N5</accession>
<dbReference type="EMBL" id="SWLG01000003">
    <property type="protein sequence ID" value="TLS38487.1"/>
    <property type="molecule type" value="Genomic_DNA"/>
</dbReference>
<organism evidence="3 4">
    <name type="scientific">Exobacillus caeni</name>
    <dbReference type="NCBI Taxonomy" id="2574798"/>
    <lineage>
        <taxon>Bacteria</taxon>
        <taxon>Bacillati</taxon>
        <taxon>Bacillota</taxon>
        <taxon>Bacilli</taxon>
        <taxon>Bacillales</taxon>
        <taxon>Guptibacillaceae</taxon>
        <taxon>Exobacillus</taxon>
    </lineage>
</organism>
<reference evidence="3 4" key="1">
    <citation type="submission" date="2019-04" db="EMBL/GenBank/DDBJ databases">
        <title>Bacillus caeni sp. nov., a bacterium isolated from mangrove sediment.</title>
        <authorList>
            <person name="Huang H."/>
            <person name="Mo K."/>
            <person name="Hu Y."/>
        </authorList>
    </citation>
    <scope>NUCLEOTIDE SEQUENCE [LARGE SCALE GENOMIC DNA]</scope>
    <source>
        <strain evidence="3 4">HB172195</strain>
    </source>
</reference>
<dbReference type="OrthoDB" id="9794671at2"/>
<dbReference type="InterPro" id="IPR007253">
    <property type="entry name" value="Cell_wall-bd_2"/>
</dbReference>
<dbReference type="Proteomes" id="UP000308230">
    <property type="component" value="Unassembled WGS sequence"/>
</dbReference>
<proteinExistence type="predicted"/>
<dbReference type="Gene3D" id="3.40.50.12090">
    <property type="match status" value="2"/>
</dbReference>
<dbReference type="RefSeq" id="WP_138123813.1">
    <property type="nucleotide sequence ID" value="NZ_SWLG01000003.1"/>
</dbReference>
<keyword evidence="1" id="KW-0732">Signal</keyword>
<dbReference type="Pfam" id="PF08486">
    <property type="entry name" value="SpoIID"/>
    <property type="match status" value="1"/>
</dbReference>
<evidence type="ECO:0000313" key="3">
    <source>
        <dbReference type="EMBL" id="TLS38487.1"/>
    </source>
</evidence>
<gene>
    <name evidence="3" type="ORF">FCL54_04940</name>
</gene>
<dbReference type="NCBIfam" id="TIGR02669">
    <property type="entry name" value="SpoIID_LytB"/>
    <property type="match status" value="1"/>
</dbReference>
<feature type="domain" description="Sporulation stage II protein D amidase enhancer LytB N-terminal" evidence="2">
    <location>
        <begin position="423"/>
        <end position="499"/>
    </location>
</feature>
<dbReference type="PANTHER" id="PTHR30032">
    <property type="entry name" value="N-ACETYLMURAMOYL-L-ALANINE AMIDASE-RELATED"/>
    <property type="match status" value="1"/>
</dbReference>
<evidence type="ECO:0000313" key="4">
    <source>
        <dbReference type="Proteomes" id="UP000308230"/>
    </source>
</evidence>
<dbReference type="GO" id="GO:0030288">
    <property type="term" value="C:outer membrane-bounded periplasmic space"/>
    <property type="evidence" value="ECO:0007669"/>
    <property type="project" value="TreeGrafter"/>
</dbReference>
<dbReference type="InterPro" id="IPR013486">
    <property type="entry name" value="SpoIID/LytB"/>
</dbReference>
<dbReference type="InterPro" id="IPR051922">
    <property type="entry name" value="Bact_Sporulation_Assoc"/>
</dbReference>
<dbReference type="InterPro" id="IPR013693">
    <property type="entry name" value="SpoIID/LytB_N"/>
</dbReference>
<evidence type="ECO:0000259" key="2">
    <source>
        <dbReference type="Pfam" id="PF08486"/>
    </source>
</evidence>